<keyword evidence="3 7" id="KW-0812">Transmembrane</keyword>
<keyword evidence="9" id="KW-1185">Reference proteome</keyword>
<sequence length="517" mass="57998">MKKHPIQKYLDKFTSSKLDPEQYPEKSAAEDIKIKNQEMNQNLQINISTLEKLYSLPENSDVKFHNFTINGINKKAAILFISTITDVSMISEHILEPLLRNEDPEKEVQDIIQVQSFTRVQLMKDIVNGANQGNTILLVDGETKALAIGTAKFQSRSVEKAENEVVVKGPKEAFNEKADTNISLIRKKIRSENLIVESTTVSKRSNNELFILYIKDLTNDKMIQNIKERVSSLDVDAIQNLSLLEQYIEERPKSIFPSTLYTERPDRASSFLEDGYVVLLMNNSPAALILPATFWSFIHNPEDHYLRFIYGNFIRILRVCALFITVFGSAIYVSITNYHSEMVPTDLLLAISATREKVPFPSLIEILMMEIAFELIREAGLRVPNPIGPTIGIVGALILGQAAVQANVVSPIVVIVVALGGLCSFTLSDVSMNYAIRIIRFAFILAAGLFGIYGMTALFTAGITYMVSLKSFGVPYLSPMSPKYISSNDTIIRKMIKSERIRPGYLKPKDVIKKAEE</sequence>
<evidence type="ECO:0000256" key="6">
    <source>
        <dbReference type="PIRNR" id="PIRNR005690"/>
    </source>
</evidence>
<feature type="transmembrane region" description="Helical" evidence="7">
    <location>
        <begin position="439"/>
        <end position="467"/>
    </location>
</feature>
<evidence type="ECO:0000256" key="7">
    <source>
        <dbReference type="SAM" id="Phobius"/>
    </source>
</evidence>
<evidence type="ECO:0000256" key="1">
    <source>
        <dbReference type="ARBA" id="ARBA00004141"/>
    </source>
</evidence>
<dbReference type="PANTHER" id="PTHR22550:SF5">
    <property type="entry name" value="LEUCINE ZIPPER PROTEIN 4"/>
    <property type="match status" value="1"/>
</dbReference>
<organism evidence="8 9">
    <name type="scientific">Bacillus timonensis</name>
    <dbReference type="NCBI Taxonomy" id="1033734"/>
    <lineage>
        <taxon>Bacteria</taxon>
        <taxon>Bacillati</taxon>
        <taxon>Bacillota</taxon>
        <taxon>Bacilli</taxon>
        <taxon>Bacillales</taxon>
        <taxon>Bacillaceae</taxon>
        <taxon>Bacillus</taxon>
    </lineage>
</organism>
<dbReference type="OrthoDB" id="9772630at2"/>
<gene>
    <name evidence="8" type="ORF">E1I69_00585</name>
</gene>
<dbReference type="RefSeq" id="WP_136377700.1">
    <property type="nucleotide sequence ID" value="NZ_SLUB01000001.1"/>
</dbReference>
<evidence type="ECO:0000313" key="8">
    <source>
        <dbReference type="EMBL" id="THE15380.1"/>
    </source>
</evidence>
<keyword evidence="4 7" id="KW-1133">Transmembrane helix</keyword>
<accession>A0A4S3PZI7</accession>
<evidence type="ECO:0000313" key="9">
    <source>
        <dbReference type="Proteomes" id="UP000306477"/>
    </source>
</evidence>
<dbReference type="PIRSF" id="PIRSF005690">
    <property type="entry name" value="GerBA"/>
    <property type="match status" value="1"/>
</dbReference>
<feature type="transmembrane region" description="Helical" evidence="7">
    <location>
        <begin position="408"/>
        <end position="427"/>
    </location>
</feature>
<evidence type="ECO:0000256" key="2">
    <source>
        <dbReference type="ARBA" id="ARBA00005278"/>
    </source>
</evidence>
<dbReference type="GO" id="GO:0009847">
    <property type="term" value="P:spore germination"/>
    <property type="evidence" value="ECO:0007669"/>
    <property type="project" value="UniProtKB-UniRule"/>
</dbReference>
<dbReference type="Pfam" id="PF03323">
    <property type="entry name" value="GerA"/>
    <property type="match status" value="1"/>
</dbReference>
<name>A0A4S3PZI7_9BACI</name>
<dbReference type="GO" id="GO:0005886">
    <property type="term" value="C:plasma membrane"/>
    <property type="evidence" value="ECO:0007669"/>
    <property type="project" value="UniProtKB-SubCell"/>
</dbReference>
<comment type="caution">
    <text evidence="8">The sequence shown here is derived from an EMBL/GenBank/DDBJ whole genome shotgun (WGS) entry which is preliminary data.</text>
</comment>
<protein>
    <submittedName>
        <fullName evidence="8">Spore germination protein</fullName>
    </submittedName>
</protein>
<evidence type="ECO:0000256" key="4">
    <source>
        <dbReference type="ARBA" id="ARBA00022989"/>
    </source>
</evidence>
<keyword evidence="5 6" id="KW-0472">Membrane</keyword>
<dbReference type="Proteomes" id="UP000306477">
    <property type="component" value="Unassembled WGS sequence"/>
</dbReference>
<dbReference type="STRING" id="1033734.GCA_000285535_03584"/>
<dbReference type="AlphaFoldDB" id="A0A4S3PZI7"/>
<comment type="similarity">
    <text evidence="2 6">Belongs to the GerABKA family.</text>
</comment>
<dbReference type="EMBL" id="SLUB01000001">
    <property type="protein sequence ID" value="THE15380.1"/>
    <property type="molecule type" value="Genomic_DNA"/>
</dbReference>
<evidence type="ECO:0000256" key="3">
    <source>
        <dbReference type="ARBA" id="ARBA00022692"/>
    </source>
</evidence>
<comment type="subcellular location">
    <subcellularLocation>
        <location evidence="6">Cell membrane</location>
    </subcellularLocation>
    <subcellularLocation>
        <location evidence="1">Membrane</location>
        <topology evidence="1">Multi-pass membrane protein</topology>
    </subcellularLocation>
</comment>
<evidence type="ECO:0000256" key="5">
    <source>
        <dbReference type="ARBA" id="ARBA00023136"/>
    </source>
</evidence>
<dbReference type="PANTHER" id="PTHR22550">
    <property type="entry name" value="SPORE GERMINATION PROTEIN"/>
    <property type="match status" value="1"/>
</dbReference>
<dbReference type="InterPro" id="IPR004995">
    <property type="entry name" value="Spore_Ger"/>
</dbReference>
<dbReference type="InterPro" id="IPR050768">
    <property type="entry name" value="UPF0353/GerABKA_families"/>
</dbReference>
<reference evidence="8 9" key="1">
    <citation type="journal article" date="2019" name="Indoor Air">
        <title>Impacts of indoor surface finishes on bacterial viability.</title>
        <authorList>
            <person name="Hu J."/>
            <person name="Maamar S.B."/>
            <person name="Glawe A.J."/>
            <person name="Gottel N."/>
            <person name="Gilbert J.A."/>
            <person name="Hartmann E.M."/>
        </authorList>
    </citation>
    <scope>NUCLEOTIDE SEQUENCE [LARGE SCALE GENOMIC DNA]</scope>
    <source>
        <strain evidence="8 9">AF060A6</strain>
    </source>
</reference>
<proteinExistence type="inferred from homology"/>
<feature type="transmembrane region" description="Helical" evidence="7">
    <location>
        <begin position="316"/>
        <end position="338"/>
    </location>
</feature>
<feature type="transmembrane region" description="Helical" evidence="7">
    <location>
        <begin position="383"/>
        <end position="402"/>
    </location>
</feature>